<accession>A0A0E9PZP1</accession>
<dbReference type="AlphaFoldDB" id="A0A0E9PZP1"/>
<dbReference type="EMBL" id="GBXM01099027">
    <property type="protein sequence ID" value="JAH09550.1"/>
    <property type="molecule type" value="Transcribed_RNA"/>
</dbReference>
<reference evidence="1" key="1">
    <citation type="submission" date="2014-11" db="EMBL/GenBank/DDBJ databases">
        <authorList>
            <person name="Amaro Gonzalez C."/>
        </authorList>
    </citation>
    <scope>NUCLEOTIDE SEQUENCE</scope>
</reference>
<organism evidence="1">
    <name type="scientific">Anguilla anguilla</name>
    <name type="common">European freshwater eel</name>
    <name type="synonym">Muraena anguilla</name>
    <dbReference type="NCBI Taxonomy" id="7936"/>
    <lineage>
        <taxon>Eukaryota</taxon>
        <taxon>Metazoa</taxon>
        <taxon>Chordata</taxon>
        <taxon>Craniata</taxon>
        <taxon>Vertebrata</taxon>
        <taxon>Euteleostomi</taxon>
        <taxon>Actinopterygii</taxon>
        <taxon>Neopterygii</taxon>
        <taxon>Teleostei</taxon>
        <taxon>Anguilliformes</taxon>
        <taxon>Anguillidae</taxon>
        <taxon>Anguilla</taxon>
    </lineage>
</organism>
<evidence type="ECO:0000313" key="1">
    <source>
        <dbReference type="EMBL" id="JAH09550.1"/>
    </source>
</evidence>
<sequence length="89" mass="9836">MVLGLLQVTQVLVSDVLSSPLVHLLSREPLVVHNGSVTWPECARVFFIVHPASVPQFRALEVSDQPANYLMLACSCNMPRPMLEPVARI</sequence>
<proteinExistence type="predicted"/>
<protein>
    <submittedName>
        <fullName evidence="1">Uncharacterized protein</fullName>
    </submittedName>
</protein>
<reference evidence="1" key="2">
    <citation type="journal article" date="2015" name="Fish Shellfish Immunol.">
        <title>Early steps in the European eel (Anguilla anguilla)-Vibrio vulnificus interaction in the gills: Role of the RtxA13 toxin.</title>
        <authorList>
            <person name="Callol A."/>
            <person name="Pajuelo D."/>
            <person name="Ebbesson L."/>
            <person name="Teles M."/>
            <person name="MacKenzie S."/>
            <person name="Amaro C."/>
        </authorList>
    </citation>
    <scope>NUCLEOTIDE SEQUENCE</scope>
</reference>
<name>A0A0E9PZP1_ANGAN</name>